<evidence type="ECO:0000313" key="1">
    <source>
        <dbReference type="EMBL" id="KAH1164810.1"/>
    </source>
</evidence>
<proteinExistence type="predicted"/>
<dbReference type="EMBL" id="JAHDVG010000526">
    <property type="protein sequence ID" value="KAH1164810.1"/>
    <property type="molecule type" value="Genomic_DNA"/>
</dbReference>
<protein>
    <submittedName>
        <fullName evidence="1">Uncharacterized protein</fullName>
    </submittedName>
</protein>
<dbReference type="AlphaFoldDB" id="A0A9D3WPQ0"/>
<accession>A0A9D3WPQ0</accession>
<reference evidence="1" key="1">
    <citation type="submission" date="2021-09" db="EMBL/GenBank/DDBJ databases">
        <title>The genome of Mauremys mutica provides insights into the evolution of semi-aquatic lifestyle.</title>
        <authorList>
            <person name="Gong S."/>
            <person name="Gao Y."/>
        </authorList>
    </citation>
    <scope>NUCLEOTIDE SEQUENCE</scope>
    <source>
        <strain evidence="1">MM-2020</strain>
        <tissue evidence="1">Muscle</tissue>
    </source>
</reference>
<evidence type="ECO:0000313" key="2">
    <source>
        <dbReference type="Proteomes" id="UP000827986"/>
    </source>
</evidence>
<name>A0A9D3WPQ0_9SAUR</name>
<sequence length="51" mass="5396">MVFAWVERVIAKKVGLDQPAIEEPTTLAVLNMEPVKMGGVNVARGGMASAL</sequence>
<comment type="caution">
    <text evidence="1">The sequence shown here is derived from an EMBL/GenBank/DDBJ whole genome shotgun (WGS) entry which is preliminary data.</text>
</comment>
<organism evidence="1 2">
    <name type="scientific">Mauremys mutica</name>
    <name type="common">yellowpond turtle</name>
    <dbReference type="NCBI Taxonomy" id="74926"/>
    <lineage>
        <taxon>Eukaryota</taxon>
        <taxon>Metazoa</taxon>
        <taxon>Chordata</taxon>
        <taxon>Craniata</taxon>
        <taxon>Vertebrata</taxon>
        <taxon>Euteleostomi</taxon>
        <taxon>Archelosauria</taxon>
        <taxon>Testudinata</taxon>
        <taxon>Testudines</taxon>
        <taxon>Cryptodira</taxon>
        <taxon>Durocryptodira</taxon>
        <taxon>Testudinoidea</taxon>
        <taxon>Geoemydidae</taxon>
        <taxon>Geoemydinae</taxon>
        <taxon>Mauremys</taxon>
    </lineage>
</organism>
<dbReference type="Proteomes" id="UP000827986">
    <property type="component" value="Unassembled WGS sequence"/>
</dbReference>
<feature type="non-terminal residue" evidence="1">
    <location>
        <position position="51"/>
    </location>
</feature>
<keyword evidence="2" id="KW-1185">Reference proteome</keyword>
<gene>
    <name evidence="1" type="ORF">KIL84_009544</name>
</gene>